<keyword evidence="1" id="KW-1133">Transmembrane helix</keyword>
<evidence type="ECO:0000313" key="4">
    <source>
        <dbReference type="Proteomes" id="UP000198558"/>
    </source>
</evidence>
<evidence type="ECO:0000256" key="1">
    <source>
        <dbReference type="SAM" id="Phobius"/>
    </source>
</evidence>
<dbReference type="GeneID" id="78288043"/>
<dbReference type="PANTHER" id="PTHR35007">
    <property type="entry name" value="INTEGRAL MEMBRANE PROTEIN-RELATED"/>
    <property type="match status" value="1"/>
</dbReference>
<dbReference type="EMBL" id="FOIN01000008">
    <property type="protein sequence ID" value="SET36927.1"/>
    <property type="molecule type" value="Genomic_DNA"/>
</dbReference>
<dbReference type="AlphaFoldDB" id="A0A1I0DXG0"/>
<accession>A0A1I0DXG0</accession>
<sequence length="261" mass="29777">MFKKEKYELIEGIYTDAIDYDYINIGIKEKLIGFFIGFIIAFLAIQIFFGIVIISFVIAIFFGFKAIPVYRKYLIDKRKKKLLLEFRDLLDSLNNSLAAGDNVNDAFNNALEDMISQHGENAYITKEVNIIIGGLYNNIVIENLLMNFADRSHLEDIKDFCDTFCTCIRLGGNLKVIINDCKEIITQKIDIELEINTIIAGNKNQLNIIILMPFIIIAMMQTMGFDAIMALNFTTITTKIIALIIFILAYRLGLKIIKIEV</sequence>
<keyword evidence="1" id="KW-0472">Membrane</keyword>
<keyword evidence="1" id="KW-0812">Transmembrane</keyword>
<dbReference type="EMBL" id="BLMI01000055">
    <property type="protein sequence ID" value="GFI40515.1"/>
    <property type="molecule type" value="Genomic_DNA"/>
</dbReference>
<gene>
    <name evidence="2" type="ORF">IMSAGC017_00548</name>
    <name evidence="3" type="ORF">SAMN04489758_10839</name>
</gene>
<reference evidence="4" key="2">
    <citation type="submission" date="2016-10" db="EMBL/GenBank/DDBJ databases">
        <authorList>
            <person name="Varghese N."/>
            <person name="Submissions S."/>
        </authorList>
    </citation>
    <scope>NUCLEOTIDE SEQUENCE [LARGE SCALE GENOMIC DNA]</scope>
    <source>
        <strain evidence="4">DSM 1551</strain>
    </source>
</reference>
<evidence type="ECO:0000313" key="5">
    <source>
        <dbReference type="Proteomes" id="UP000490821"/>
    </source>
</evidence>
<protein>
    <submittedName>
        <fullName evidence="3">Tight adherence protein B</fullName>
    </submittedName>
</protein>
<feature type="transmembrane region" description="Helical" evidence="1">
    <location>
        <begin position="31"/>
        <end position="64"/>
    </location>
</feature>
<feature type="transmembrane region" description="Helical" evidence="1">
    <location>
        <begin position="206"/>
        <end position="224"/>
    </location>
</feature>
<keyword evidence="4" id="KW-1185">Reference proteome</keyword>
<dbReference type="GO" id="GO:0005886">
    <property type="term" value="C:plasma membrane"/>
    <property type="evidence" value="ECO:0007669"/>
    <property type="project" value="UniProtKB-SubCell"/>
</dbReference>
<dbReference type="RefSeq" id="WP_092353165.1">
    <property type="nucleotide sequence ID" value="NZ_BLMI01000055.1"/>
</dbReference>
<proteinExistence type="predicted"/>
<dbReference type="OrthoDB" id="9796142at2"/>
<name>A0A1I0DXG0_9FIRM</name>
<evidence type="ECO:0000313" key="2">
    <source>
        <dbReference type="EMBL" id="GFI40515.1"/>
    </source>
</evidence>
<dbReference type="Proteomes" id="UP000490821">
    <property type="component" value="Unassembled WGS sequence"/>
</dbReference>
<dbReference type="Proteomes" id="UP000198558">
    <property type="component" value="Unassembled WGS sequence"/>
</dbReference>
<evidence type="ECO:0000313" key="3">
    <source>
        <dbReference type="EMBL" id="SET36927.1"/>
    </source>
</evidence>
<feature type="transmembrane region" description="Helical" evidence="1">
    <location>
        <begin position="230"/>
        <end position="250"/>
    </location>
</feature>
<dbReference type="PANTHER" id="PTHR35007:SF2">
    <property type="entry name" value="PILUS ASSEMBLE PROTEIN"/>
    <property type="match status" value="1"/>
</dbReference>
<organism evidence="3 4">
    <name type="scientific">Thomasclavelia cocleata</name>
    <dbReference type="NCBI Taxonomy" id="69824"/>
    <lineage>
        <taxon>Bacteria</taxon>
        <taxon>Bacillati</taxon>
        <taxon>Bacillota</taxon>
        <taxon>Erysipelotrichia</taxon>
        <taxon>Erysipelotrichales</taxon>
        <taxon>Coprobacillaceae</taxon>
        <taxon>Thomasclavelia</taxon>
    </lineage>
</organism>
<reference evidence="2 5" key="3">
    <citation type="journal article" date="2020" name="Microbiome">
        <title>Single-cell genomics of uncultured bacteria reveals dietary fiber responders in the mouse gut microbiota.</title>
        <authorList>
            <person name="Chijiiwa R."/>
            <person name="Hosokawa M."/>
            <person name="Kogawa M."/>
            <person name="Nishikawa Y."/>
            <person name="Ide K."/>
            <person name="Sakanashi C."/>
            <person name="Takahashi K."/>
            <person name="Takeyama H."/>
        </authorList>
    </citation>
    <scope>NUCLEOTIDE SEQUENCE [LARGE SCALE GENOMIC DNA]</scope>
    <source>
        <strain evidence="2">IMSAGC_017</strain>
    </source>
</reference>
<reference evidence="3" key="1">
    <citation type="submission" date="2016-10" db="EMBL/GenBank/DDBJ databases">
        <authorList>
            <person name="de Groot N.N."/>
        </authorList>
    </citation>
    <scope>NUCLEOTIDE SEQUENCE [LARGE SCALE GENOMIC DNA]</scope>
    <source>
        <strain evidence="3">DSM 1551</strain>
    </source>
</reference>